<evidence type="ECO:0000313" key="2">
    <source>
        <dbReference type="Proteomes" id="UP001140066"/>
    </source>
</evidence>
<keyword evidence="2" id="KW-1185">Reference proteome</keyword>
<gene>
    <name evidence="1" type="ORF">GGI18_002496</name>
</gene>
<proteinExistence type="predicted"/>
<protein>
    <submittedName>
        <fullName evidence="1">Uncharacterized protein</fullName>
    </submittedName>
</protein>
<evidence type="ECO:0000313" key="1">
    <source>
        <dbReference type="EMBL" id="KAJ2789274.1"/>
    </source>
</evidence>
<name>A0ACC1KFE8_9FUNG</name>
<organism evidence="1 2">
    <name type="scientific">Coemansia linderi</name>
    <dbReference type="NCBI Taxonomy" id="2663919"/>
    <lineage>
        <taxon>Eukaryota</taxon>
        <taxon>Fungi</taxon>
        <taxon>Fungi incertae sedis</taxon>
        <taxon>Zoopagomycota</taxon>
        <taxon>Kickxellomycotina</taxon>
        <taxon>Kickxellomycetes</taxon>
        <taxon>Kickxellales</taxon>
        <taxon>Kickxellaceae</taxon>
        <taxon>Coemansia</taxon>
    </lineage>
</organism>
<dbReference type="Proteomes" id="UP001140066">
    <property type="component" value="Unassembled WGS sequence"/>
</dbReference>
<sequence>MFADGDCLSSATATIPATLPRSFRPSSLLRRRLLEAPNSGLRLSMPVGDSVDFLDFSAFVTNGIGQTAEDNMLEALLSSLPEPPAFTGPKDLLKPLNGNTIPCSAFGQSVALATPAASRRNTDEVDLPVHRPRPQPSIESLASTSVSSVGTLELAEEMPPVSPFFARVSFADIDSARDTVRRASLSRSRSLADSYERHAASWCAPSTNPGRMSLAEVTRALSVVAAEELLINQQPPPLLVGAESRWFRVNVYGLLTSQTARVTVTDASSPSTPVDASDAGLRHALRRYPLVLALCKRQQHQKQSATSRLKAPAQRQPSAPVLATPTLSFTVSARGGSDRPVRSVDVEAMAAAYLRLGHRLSADVEAAADDSQCLRTPSQSSTATLADSLGPEAGADAAKPVPRSLLRQPQRRSDSGAAALADSGLPTPRQLRASASVANLRGAFAERRSTTASISQGASRRRSEVQALLTQANAVMGGALEPQPRQLRPPRASFPLCSAPSFSLLRSPDAAPTGLRPPTALSPALAAALGRQQHRLEPARGHALRHSISSGDLAPPPRALRGSTPLSGIRPPPARSSQPALSRRVTPVGGLMPRAPLSAGASRLRHSGPSTATLRQSFSEGRSSEEIRAPPRRLTSGSIVRAGGVQTLFGAAGDEGFLTLRPVHTPDLVPRTIDPRLIERAMTPMLKTNVGIQYSSLVDLVRSAAGNGEESEPLPTLTEESPACEMPPSKLSPISSPEPSPLVAGAKPAKPGFLARYRSSKSSAPLPVSAIPLPPPVAHKPASGLQSLGLSNIPTLRKARSL</sequence>
<dbReference type="EMBL" id="JANBUK010000621">
    <property type="protein sequence ID" value="KAJ2789274.1"/>
    <property type="molecule type" value="Genomic_DNA"/>
</dbReference>
<accession>A0ACC1KFE8</accession>
<feature type="non-terminal residue" evidence="1">
    <location>
        <position position="802"/>
    </location>
</feature>
<comment type="caution">
    <text evidence="1">The sequence shown here is derived from an EMBL/GenBank/DDBJ whole genome shotgun (WGS) entry which is preliminary data.</text>
</comment>
<reference evidence="1" key="1">
    <citation type="submission" date="2022-07" db="EMBL/GenBank/DDBJ databases">
        <title>Phylogenomic reconstructions and comparative analyses of Kickxellomycotina fungi.</title>
        <authorList>
            <person name="Reynolds N.K."/>
            <person name="Stajich J.E."/>
            <person name="Barry K."/>
            <person name="Grigoriev I.V."/>
            <person name="Crous P."/>
            <person name="Smith M.E."/>
        </authorList>
    </citation>
    <scope>NUCLEOTIDE SEQUENCE</scope>
    <source>
        <strain evidence="1">BCRC 34191</strain>
    </source>
</reference>